<comment type="caution">
    <text evidence="8">The sequence shown here is derived from an EMBL/GenBank/DDBJ whole genome shotgun (WGS) entry which is preliminary data.</text>
</comment>
<dbReference type="RefSeq" id="WP_160610542.1">
    <property type="nucleotide sequence ID" value="NZ_WTZA01000001.1"/>
</dbReference>
<dbReference type="Pfam" id="PF00589">
    <property type="entry name" value="Phage_integrase"/>
    <property type="match status" value="1"/>
</dbReference>
<evidence type="ECO:0000259" key="6">
    <source>
        <dbReference type="PROSITE" id="PS51898"/>
    </source>
</evidence>
<dbReference type="InterPro" id="IPR011010">
    <property type="entry name" value="DNA_brk_join_enz"/>
</dbReference>
<dbReference type="GO" id="GO:0006310">
    <property type="term" value="P:DNA recombination"/>
    <property type="evidence" value="ECO:0007669"/>
    <property type="project" value="UniProtKB-KW"/>
</dbReference>
<name>A0A6I4TCN5_9SPHN</name>
<dbReference type="InterPro" id="IPR013762">
    <property type="entry name" value="Integrase-like_cat_sf"/>
</dbReference>
<feature type="domain" description="Tyr recombinase" evidence="6">
    <location>
        <begin position="201"/>
        <end position="372"/>
    </location>
</feature>
<dbReference type="Gene3D" id="1.10.150.130">
    <property type="match status" value="1"/>
</dbReference>
<dbReference type="Gene3D" id="1.10.443.10">
    <property type="entry name" value="Intergrase catalytic core"/>
    <property type="match status" value="1"/>
</dbReference>
<protein>
    <submittedName>
        <fullName evidence="8">Tyrosine-type recombinase/integrase</fullName>
    </submittedName>
</protein>
<evidence type="ECO:0000256" key="4">
    <source>
        <dbReference type="ARBA" id="ARBA00023172"/>
    </source>
</evidence>
<dbReference type="InterPro" id="IPR002104">
    <property type="entry name" value="Integrase_catalytic"/>
</dbReference>
<keyword evidence="9" id="KW-1185">Reference proteome</keyword>
<dbReference type="PROSITE" id="PS51898">
    <property type="entry name" value="TYR_RECOMBINASE"/>
    <property type="match status" value="1"/>
</dbReference>
<evidence type="ECO:0000259" key="7">
    <source>
        <dbReference type="PROSITE" id="PS51900"/>
    </source>
</evidence>
<gene>
    <name evidence="8" type="ORF">GRI40_06265</name>
</gene>
<dbReference type="Proteomes" id="UP000439522">
    <property type="component" value="Unassembled WGS sequence"/>
</dbReference>
<dbReference type="Pfam" id="PF13356">
    <property type="entry name" value="Arm-DNA-bind_3"/>
    <property type="match status" value="1"/>
</dbReference>
<keyword evidence="2" id="KW-0229">DNA integration</keyword>
<feature type="domain" description="Core-binding (CB)" evidence="7">
    <location>
        <begin position="99"/>
        <end position="178"/>
    </location>
</feature>
<dbReference type="OrthoDB" id="7615137at2"/>
<dbReference type="InterPro" id="IPR038488">
    <property type="entry name" value="Integrase_DNA-bd_sf"/>
</dbReference>
<accession>A0A6I4TCN5</accession>
<dbReference type="PANTHER" id="PTHR30629">
    <property type="entry name" value="PROPHAGE INTEGRASE"/>
    <property type="match status" value="1"/>
</dbReference>
<evidence type="ECO:0000256" key="2">
    <source>
        <dbReference type="ARBA" id="ARBA00022908"/>
    </source>
</evidence>
<dbReference type="PANTHER" id="PTHR30629:SF2">
    <property type="entry name" value="PROPHAGE INTEGRASE INTS-RELATED"/>
    <property type="match status" value="1"/>
</dbReference>
<comment type="similarity">
    <text evidence="1">Belongs to the 'phage' integrase family.</text>
</comment>
<reference evidence="8 9" key="1">
    <citation type="submission" date="2019-12" db="EMBL/GenBank/DDBJ databases">
        <title>Genomic-based taxomic classification of the family Erythrobacteraceae.</title>
        <authorList>
            <person name="Xu L."/>
        </authorList>
    </citation>
    <scope>NUCLEOTIDE SEQUENCE [LARGE SCALE GENOMIC DNA]</scope>
    <source>
        <strain evidence="8 9">100921-2</strain>
    </source>
</reference>
<dbReference type="InterPro" id="IPR010998">
    <property type="entry name" value="Integrase_recombinase_N"/>
</dbReference>
<organism evidence="8 9">
    <name type="scientific">Tsuneonella aeria</name>
    <dbReference type="NCBI Taxonomy" id="1837929"/>
    <lineage>
        <taxon>Bacteria</taxon>
        <taxon>Pseudomonadati</taxon>
        <taxon>Pseudomonadota</taxon>
        <taxon>Alphaproteobacteria</taxon>
        <taxon>Sphingomonadales</taxon>
        <taxon>Erythrobacteraceae</taxon>
        <taxon>Tsuneonella</taxon>
    </lineage>
</organism>
<evidence type="ECO:0000313" key="8">
    <source>
        <dbReference type="EMBL" id="MXO74823.1"/>
    </source>
</evidence>
<dbReference type="PROSITE" id="PS51900">
    <property type="entry name" value="CB"/>
    <property type="match status" value="1"/>
</dbReference>
<keyword evidence="3 5" id="KW-0238">DNA-binding</keyword>
<dbReference type="InterPro" id="IPR025166">
    <property type="entry name" value="Integrase_DNA_bind_dom"/>
</dbReference>
<dbReference type="AlphaFoldDB" id="A0A6I4TCN5"/>
<evidence type="ECO:0000256" key="1">
    <source>
        <dbReference type="ARBA" id="ARBA00008857"/>
    </source>
</evidence>
<dbReference type="InterPro" id="IPR050808">
    <property type="entry name" value="Phage_Integrase"/>
</dbReference>
<dbReference type="SUPFAM" id="SSF56349">
    <property type="entry name" value="DNA breaking-rejoining enzymes"/>
    <property type="match status" value="1"/>
</dbReference>
<dbReference type="GO" id="GO:0003677">
    <property type="term" value="F:DNA binding"/>
    <property type="evidence" value="ECO:0007669"/>
    <property type="project" value="UniProtKB-UniRule"/>
</dbReference>
<evidence type="ECO:0000256" key="3">
    <source>
        <dbReference type="ARBA" id="ARBA00023125"/>
    </source>
</evidence>
<dbReference type="InterPro" id="IPR044068">
    <property type="entry name" value="CB"/>
</dbReference>
<dbReference type="EMBL" id="WTZA01000001">
    <property type="protein sequence ID" value="MXO74823.1"/>
    <property type="molecule type" value="Genomic_DNA"/>
</dbReference>
<sequence>MAKLKLTSAFCREVTCAPHKRKEVYRCTEQTGFGLEVRPNGKTFWVYYTTPDGKAAQIKIGGYADIPFDLAKRTAKELRSKIVLGHDPAQEKANRKAVITFSELARMHVEHAKGHLRSHGCVELAHRRYLVPRFGKLRIDQVTTPAIENYLAELRQRLAPASVDRLRLVMHRSYRLAQAWNLPGADRNPVSSVVRPKYDNKRTCLLSPTEVERLLEACEQSANGLLKPIVQLALATAARKSELLKAEWKHIDFVRSEWLIPLTKNGHPRRVPLSSAAMAVIHKLPRSGEPWLLANPATGKPYDNIKRAWKTACRAAGLPDLHFHDLRHAGIGAMINNGVSLHVAGKVAGHLRPESTARYAFVSDKSLAAAVEAGAHNLQL</sequence>
<dbReference type="Gene3D" id="3.30.160.390">
    <property type="entry name" value="Integrase, DNA-binding domain"/>
    <property type="match status" value="1"/>
</dbReference>
<keyword evidence="4" id="KW-0233">DNA recombination</keyword>
<evidence type="ECO:0000313" key="9">
    <source>
        <dbReference type="Proteomes" id="UP000439522"/>
    </source>
</evidence>
<evidence type="ECO:0000256" key="5">
    <source>
        <dbReference type="PROSITE-ProRule" id="PRU01248"/>
    </source>
</evidence>
<dbReference type="GO" id="GO:0015074">
    <property type="term" value="P:DNA integration"/>
    <property type="evidence" value="ECO:0007669"/>
    <property type="project" value="UniProtKB-KW"/>
</dbReference>
<dbReference type="CDD" id="cd00796">
    <property type="entry name" value="INT_Rci_Hp1_C"/>
    <property type="match status" value="1"/>
</dbReference>
<proteinExistence type="inferred from homology"/>